<dbReference type="NCBIfam" id="TIGR01131">
    <property type="entry name" value="ATP_synt_6_or_A"/>
    <property type="match status" value="1"/>
</dbReference>
<feature type="transmembrane region" description="Helical" evidence="11">
    <location>
        <begin position="42"/>
        <end position="64"/>
    </location>
</feature>
<keyword evidence="4 11" id="KW-0138">CF(0)</keyword>
<dbReference type="Pfam" id="PF00119">
    <property type="entry name" value="ATP-synt_A"/>
    <property type="match status" value="1"/>
</dbReference>
<evidence type="ECO:0000256" key="5">
    <source>
        <dbReference type="ARBA" id="ARBA00022692"/>
    </source>
</evidence>
<evidence type="ECO:0000256" key="12">
    <source>
        <dbReference type="RuleBase" id="RU000483"/>
    </source>
</evidence>
<keyword evidence="10 11" id="KW-0066">ATP synthesis</keyword>
<evidence type="ECO:0000256" key="9">
    <source>
        <dbReference type="ARBA" id="ARBA00023136"/>
    </source>
</evidence>
<keyword evidence="5 11" id="KW-0812">Transmembrane</keyword>
<keyword evidence="11" id="KW-1003">Cell membrane</keyword>
<dbReference type="PANTHER" id="PTHR42823:SF3">
    <property type="entry name" value="ATP SYNTHASE SUBUNIT A, CHLOROPLASTIC"/>
    <property type="match status" value="1"/>
</dbReference>
<dbReference type="PRINTS" id="PR00123">
    <property type="entry name" value="ATPASEA"/>
</dbReference>
<dbReference type="CDD" id="cd00310">
    <property type="entry name" value="ATP-synt_Fo_a_6"/>
    <property type="match status" value="1"/>
</dbReference>
<evidence type="ECO:0000256" key="3">
    <source>
        <dbReference type="ARBA" id="ARBA00022448"/>
    </source>
</evidence>
<keyword evidence="14" id="KW-1185">Reference proteome</keyword>
<evidence type="ECO:0000256" key="8">
    <source>
        <dbReference type="ARBA" id="ARBA00023065"/>
    </source>
</evidence>
<keyword evidence="6 11" id="KW-0375">Hydrogen ion transport</keyword>
<evidence type="ECO:0000313" key="14">
    <source>
        <dbReference type="Proteomes" id="UP000839052"/>
    </source>
</evidence>
<keyword evidence="9 11" id="KW-0472">Membrane</keyword>
<name>A0ABN8ATQ0_9PROT</name>
<evidence type="ECO:0000256" key="7">
    <source>
        <dbReference type="ARBA" id="ARBA00022989"/>
    </source>
</evidence>
<dbReference type="InterPro" id="IPR023011">
    <property type="entry name" value="ATP_synth_F0_asu_AS"/>
</dbReference>
<dbReference type="InterPro" id="IPR045082">
    <property type="entry name" value="ATP_syn_F0_a_bact/chloroplast"/>
</dbReference>
<evidence type="ECO:0000256" key="10">
    <source>
        <dbReference type="ARBA" id="ARBA00023310"/>
    </source>
</evidence>
<accession>A0ABN8ATQ0</accession>
<reference evidence="13 14" key="1">
    <citation type="submission" date="2021-10" db="EMBL/GenBank/DDBJ databases">
        <authorList>
            <person name="Koch H."/>
        </authorList>
    </citation>
    <scope>NUCLEOTIDE SEQUENCE [LARGE SCALE GENOMIC DNA]</scope>
    <source>
        <strain evidence="13">6680</strain>
    </source>
</reference>
<protein>
    <recommendedName>
        <fullName evidence="11 12">ATP synthase subunit a</fullName>
    </recommendedName>
    <alternativeName>
        <fullName evidence="11">ATP synthase F0 sector subunit a</fullName>
    </alternativeName>
    <alternativeName>
        <fullName evidence="11">F-ATPase subunit 6</fullName>
    </alternativeName>
</protein>
<dbReference type="Gene3D" id="1.20.120.220">
    <property type="entry name" value="ATP synthase, F0 complex, subunit A"/>
    <property type="match status" value="1"/>
</dbReference>
<dbReference type="NCBIfam" id="NF004477">
    <property type="entry name" value="PRK05815.1-1"/>
    <property type="match status" value="1"/>
</dbReference>
<dbReference type="Proteomes" id="UP000839052">
    <property type="component" value="Chromosome"/>
</dbReference>
<dbReference type="InterPro" id="IPR000568">
    <property type="entry name" value="ATP_synth_F0_asu"/>
</dbReference>
<evidence type="ECO:0000256" key="2">
    <source>
        <dbReference type="ARBA" id="ARBA00006810"/>
    </source>
</evidence>
<keyword evidence="7 11" id="KW-1133">Transmembrane helix</keyword>
<keyword evidence="8 11" id="KW-0406">Ion transport</keyword>
<evidence type="ECO:0000256" key="1">
    <source>
        <dbReference type="ARBA" id="ARBA00004141"/>
    </source>
</evidence>
<sequence length="286" mass="31466">MSTEGLTTSAYIKHHLQNLTCSIQEGHFHCAHSAEEAKAMGFWAFNMDTILVSLVLGLTFLFLFSRVAKNISADAPSGMQNFVEWVVEFIDSSVRGSFSGRNALVAPLALSIFAWIFLMNLMDLVPIDYVSLITQPMGIGHFKLVPTTDPNATIGMAIGVFLLVLFFSIKVKGLGGFVGELTLQPFGKFGLPVNLFLEGVNLIAKPVSLALRLFGNMYAGEMIFILIALMGASWVSFSFSSTLLFSSQIILSLGWAIFHILIVTLQAFIFMTLTIVYLDMAHQEHH</sequence>
<gene>
    <name evidence="11 13" type="primary">atpB</name>
    <name evidence="13" type="ORF">NTG6680_3168</name>
</gene>
<evidence type="ECO:0000256" key="11">
    <source>
        <dbReference type="HAMAP-Rule" id="MF_01393"/>
    </source>
</evidence>
<dbReference type="PANTHER" id="PTHR42823">
    <property type="entry name" value="ATP SYNTHASE SUBUNIT A, CHLOROPLASTIC"/>
    <property type="match status" value="1"/>
</dbReference>
<dbReference type="SUPFAM" id="SSF81336">
    <property type="entry name" value="F1F0 ATP synthase subunit A"/>
    <property type="match status" value="1"/>
</dbReference>
<dbReference type="RefSeq" id="WP_239798049.1">
    <property type="nucleotide sequence ID" value="NZ_OU912926.1"/>
</dbReference>
<comment type="similarity">
    <text evidence="2 11 12">Belongs to the ATPase A chain family.</text>
</comment>
<feature type="transmembrane region" description="Helical" evidence="11">
    <location>
        <begin position="249"/>
        <end position="278"/>
    </location>
</feature>
<feature type="transmembrane region" description="Helical" evidence="11">
    <location>
        <begin position="103"/>
        <end position="122"/>
    </location>
</feature>
<dbReference type="PROSITE" id="PS00449">
    <property type="entry name" value="ATPASE_A"/>
    <property type="match status" value="1"/>
</dbReference>
<evidence type="ECO:0000256" key="6">
    <source>
        <dbReference type="ARBA" id="ARBA00022781"/>
    </source>
</evidence>
<feature type="transmembrane region" description="Helical" evidence="11">
    <location>
        <begin position="152"/>
        <end position="169"/>
    </location>
</feature>
<proteinExistence type="inferred from homology"/>
<dbReference type="HAMAP" id="MF_01393">
    <property type="entry name" value="ATP_synth_a_bact"/>
    <property type="match status" value="1"/>
</dbReference>
<evidence type="ECO:0000256" key="4">
    <source>
        <dbReference type="ARBA" id="ARBA00022547"/>
    </source>
</evidence>
<keyword evidence="3 11" id="KW-0813">Transport</keyword>
<evidence type="ECO:0000313" key="13">
    <source>
        <dbReference type="EMBL" id="CAG9934417.1"/>
    </source>
</evidence>
<comment type="subcellular location">
    <subcellularLocation>
        <location evidence="11 12">Cell membrane</location>
        <topology evidence="11 12">Multi-pass membrane protein</topology>
    </subcellularLocation>
    <subcellularLocation>
        <location evidence="1">Membrane</location>
        <topology evidence="1">Multi-pass membrane protein</topology>
    </subcellularLocation>
</comment>
<dbReference type="EMBL" id="OU912926">
    <property type="protein sequence ID" value="CAG9934417.1"/>
    <property type="molecule type" value="Genomic_DNA"/>
</dbReference>
<comment type="function">
    <text evidence="11 12">Key component of the proton channel; it plays a direct role in the translocation of protons across the membrane.</text>
</comment>
<feature type="transmembrane region" description="Helical" evidence="11">
    <location>
        <begin position="218"/>
        <end position="237"/>
    </location>
</feature>
<dbReference type="InterPro" id="IPR035908">
    <property type="entry name" value="F0_ATP_A_sf"/>
</dbReference>
<organism evidence="13 14">
    <name type="scientific">Candidatus Nitrotoga arctica</name>
    <dbReference type="NCBI Taxonomy" id="453162"/>
    <lineage>
        <taxon>Bacteria</taxon>
        <taxon>Pseudomonadati</taxon>
        <taxon>Pseudomonadota</taxon>
        <taxon>Betaproteobacteria</taxon>
        <taxon>Nitrosomonadales</taxon>
        <taxon>Gallionellaceae</taxon>
        <taxon>Candidatus Nitrotoga</taxon>
    </lineage>
</organism>